<dbReference type="PROSITE" id="PS50090">
    <property type="entry name" value="MYB_LIKE"/>
    <property type="match status" value="1"/>
</dbReference>
<dbReference type="Gene3D" id="1.10.10.10">
    <property type="entry name" value="Winged helix-like DNA-binding domain superfamily/Winged helix DNA-binding domain"/>
    <property type="match status" value="1"/>
</dbReference>
<dbReference type="SUPFAM" id="SSF46689">
    <property type="entry name" value="Homeodomain-like"/>
    <property type="match status" value="2"/>
</dbReference>
<dbReference type="GO" id="GO:0003682">
    <property type="term" value="F:chromatin binding"/>
    <property type="evidence" value="ECO:0007669"/>
    <property type="project" value="TreeGrafter"/>
</dbReference>
<dbReference type="InterPro" id="IPR007526">
    <property type="entry name" value="SWIRM"/>
</dbReference>
<dbReference type="CDD" id="cd02335">
    <property type="entry name" value="ZZ_ADA2"/>
    <property type="match status" value="1"/>
</dbReference>
<feature type="compositionally biased region" description="Acidic residues" evidence="9">
    <location>
        <begin position="100"/>
        <end position="136"/>
    </location>
</feature>
<dbReference type="InterPro" id="IPR036388">
    <property type="entry name" value="WH-like_DNA-bd_sf"/>
</dbReference>
<name>A0A151Z701_TIELA</name>
<dbReference type="AlphaFoldDB" id="A0A151Z701"/>
<dbReference type="PROSITE" id="PS01357">
    <property type="entry name" value="ZF_ZZ_1"/>
    <property type="match status" value="1"/>
</dbReference>
<dbReference type="STRING" id="361077.A0A151Z701"/>
<evidence type="ECO:0000256" key="2">
    <source>
        <dbReference type="ARBA" id="ARBA00022723"/>
    </source>
</evidence>
<dbReference type="GO" id="GO:0008270">
    <property type="term" value="F:zinc ion binding"/>
    <property type="evidence" value="ECO:0007669"/>
    <property type="project" value="UniProtKB-KW"/>
</dbReference>
<evidence type="ECO:0000259" key="12">
    <source>
        <dbReference type="PROSITE" id="PS50934"/>
    </source>
</evidence>
<dbReference type="InParanoid" id="A0A151Z701"/>
<feature type="compositionally biased region" description="Acidic residues" evidence="9">
    <location>
        <begin position="21"/>
        <end position="32"/>
    </location>
</feature>
<dbReference type="PROSITE" id="PS50135">
    <property type="entry name" value="ZF_ZZ_2"/>
    <property type="match status" value="1"/>
</dbReference>
<dbReference type="InterPro" id="IPR055141">
    <property type="entry name" value="TADA2A_B-like_dom"/>
</dbReference>
<feature type="domain" description="Myb-like" evidence="10">
    <location>
        <begin position="281"/>
        <end position="324"/>
    </location>
</feature>
<keyword evidence="6" id="KW-0804">Transcription</keyword>
<dbReference type="PANTHER" id="PTHR12374">
    <property type="entry name" value="TRANSCRIPTIONAL ADAPTOR 2 ADA2 -RELATED"/>
    <property type="match status" value="1"/>
</dbReference>
<dbReference type="InterPro" id="IPR001005">
    <property type="entry name" value="SANT/Myb"/>
</dbReference>
<keyword evidence="16" id="KW-1185">Reference proteome</keyword>
<feature type="region of interest" description="Disordered" evidence="9">
    <location>
        <begin position="1"/>
        <end position="214"/>
    </location>
</feature>
<dbReference type="InterPro" id="IPR009057">
    <property type="entry name" value="Homeodomain-like_sf"/>
</dbReference>
<sequence length="697" mass="79781">MNENENNNSIQMNKKRKSDDIDNATDESENETDIIKGNNFKNVKKKNRIDDDADEDMDKSIDDEEEEEEEEDEEQPNNRYGKSKSVRMKSSSKTPSTNADTEDEKADDEQDEDDEDDDEEDEDEEDDDYQDDSMEDSLEKPKRKSKYVKKSNGHSNSNSTSTTNGNGNGNSGNVGSKSTPSGQDQKSKQQKPTVLTRSSTNSQVSNSDATTEETKPATVQYHCDYCQKDISAAVRIRCAICQDFDLCLECFSVGVEITPHKNYHDYTVVDNMHFPMFTQDWGADEELLLLEAIELYGLGNWNDVSENVGTKSAQECKSHYFTYYLNTKTSPLPDTSYCLTTKDTVHFQRAIPSVNSNPNDRFTRDKSKSKTGNKSISSGDHQDGPSGPVTDSVGFMKNRGHFEVEYDNDAELVVKDLTFDQDDTPSDREIKQQLLEGYSQRLDERIRRRDFIVEKGLLDYKRLERKRFKDDKEILNGLKIYLQLLNKDDFEKLVNGTIEEKNLKQKILQLQQYRENGLRYISDGLVFEEEKRKRDQDKSQRRSKSEMSYLSYSEKQSGSQPGGGFKNQKQVFREKEDVFLGIPIPEPAINAKNITGLVGVDRKSSKHPKPKGNFILEMEGLPNVDLLSTKEKQLCYTLRLLPQQYLLVKENFISESLKSNGSLKLQQTLKLSKLPTAKSQKIYEFFIEHNFIKKSSD</sequence>
<dbReference type="PROSITE" id="PS51293">
    <property type="entry name" value="SANT"/>
    <property type="match status" value="1"/>
</dbReference>
<gene>
    <name evidence="15" type="ORF">DLAC_09676</name>
</gene>
<dbReference type="Proteomes" id="UP000076078">
    <property type="component" value="Unassembled WGS sequence"/>
</dbReference>
<evidence type="ECO:0000259" key="11">
    <source>
        <dbReference type="PROSITE" id="PS50135"/>
    </source>
</evidence>
<dbReference type="OrthoDB" id="270417at2759"/>
<feature type="domain" description="HTH myb-type" evidence="14">
    <location>
        <begin position="279"/>
        <end position="328"/>
    </location>
</feature>
<dbReference type="SMART" id="SM00291">
    <property type="entry name" value="ZnF_ZZ"/>
    <property type="match status" value="1"/>
</dbReference>
<evidence type="ECO:0000256" key="3">
    <source>
        <dbReference type="ARBA" id="ARBA00022771"/>
    </source>
</evidence>
<feature type="compositionally biased region" description="Low complexity" evidence="9">
    <location>
        <begin position="153"/>
        <end position="165"/>
    </location>
</feature>
<feature type="domain" description="SWIRM" evidence="12">
    <location>
        <begin position="607"/>
        <end position="697"/>
    </location>
</feature>
<organism evidence="15 16">
    <name type="scientific">Tieghemostelium lacteum</name>
    <name type="common">Slime mold</name>
    <name type="synonym">Dictyostelium lacteum</name>
    <dbReference type="NCBI Taxonomy" id="361077"/>
    <lineage>
        <taxon>Eukaryota</taxon>
        <taxon>Amoebozoa</taxon>
        <taxon>Evosea</taxon>
        <taxon>Eumycetozoa</taxon>
        <taxon>Dictyostelia</taxon>
        <taxon>Dictyosteliales</taxon>
        <taxon>Raperosteliaceae</taxon>
        <taxon>Tieghemostelium</taxon>
    </lineage>
</organism>
<dbReference type="PANTHER" id="PTHR12374:SF20">
    <property type="entry name" value="TRANSCRIPTIONAL ADAPTER 2-ALPHA"/>
    <property type="match status" value="1"/>
</dbReference>
<dbReference type="FunFam" id="1.10.10.60:FF:000115">
    <property type="entry name" value="Transcriptional adapter 2"/>
    <property type="match status" value="1"/>
</dbReference>
<evidence type="ECO:0000259" key="10">
    <source>
        <dbReference type="PROSITE" id="PS50090"/>
    </source>
</evidence>
<dbReference type="Gene3D" id="3.30.60.90">
    <property type="match status" value="1"/>
</dbReference>
<keyword evidence="7" id="KW-0539">Nucleus</keyword>
<dbReference type="OMA" id="ISPACYI"/>
<keyword evidence="3 8" id="KW-0863">Zinc-finger</keyword>
<dbReference type="FunCoup" id="A0A151Z701">
    <property type="interactions" value="588"/>
</dbReference>
<evidence type="ECO:0000256" key="1">
    <source>
        <dbReference type="ARBA" id="ARBA00004123"/>
    </source>
</evidence>
<feature type="domain" description="SANT" evidence="13">
    <location>
        <begin position="276"/>
        <end position="328"/>
    </location>
</feature>
<dbReference type="FunFam" id="1.10.10.10:FF:000087">
    <property type="entry name" value="Transcriptional adapter 2"/>
    <property type="match status" value="1"/>
</dbReference>
<feature type="compositionally biased region" description="Basic and acidic residues" evidence="9">
    <location>
        <begin position="531"/>
        <end position="545"/>
    </location>
</feature>
<dbReference type="EMBL" id="LODT01000039">
    <property type="protein sequence ID" value="KYQ89707.1"/>
    <property type="molecule type" value="Genomic_DNA"/>
</dbReference>
<keyword evidence="4" id="KW-0862">Zinc</keyword>
<evidence type="ECO:0000256" key="7">
    <source>
        <dbReference type="ARBA" id="ARBA00023242"/>
    </source>
</evidence>
<feature type="region of interest" description="Disordered" evidence="9">
    <location>
        <begin position="531"/>
        <end position="567"/>
    </location>
</feature>
<keyword evidence="2" id="KW-0479">Metal-binding</keyword>
<evidence type="ECO:0000256" key="8">
    <source>
        <dbReference type="PROSITE-ProRule" id="PRU00228"/>
    </source>
</evidence>
<feature type="compositionally biased region" description="Basic residues" evidence="9">
    <location>
        <begin position="141"/>
        <end position="152"/>
    </location>
</feature>
<dbReference type="InterPro" id="IPR043145">
    <property type="entry name" value="Znf_ZZ_sf"/>
</dbReference>
<dbReference type="GO" id="GO:0006357">
    <property type="term" value="P:regulation of transcription by RNA polymerase II"/>
    <property type="evidence" value="ECO:0007669"/>
    <property type="project" value="TreeGrafter"/>
</dbReference>
<proteinExistence type="predicted"/>
<comment type="subcellular location">
    <subcellularLocation>
        <location evidence="1">Nucleus</location>
    </subcellularLocation>
</comment>
<feature type="domain" description="ZZ-type" evidence="11">
    <location>
        <begin position="218"/>
        <end position="274"/>
    </location>
</feature>
<protein>
    <submittedName>
        <fullName evidence="15">Myb domain-containing protein</fullName>
    </submittedName>
</protein>
<feature type="compositionally biased region" description="Polar residues" evidence="9">
    <location>
        <begin position="180"/>
        <end position="209"/>
    </location>
</feature>
<dbReference type="SMART" id="SM00717">
    <property type="entry name" value="SANT"/>
    <property type="match status" value="1"/>
</dbReference>
<dbReference type="Pfam" id="PF22941">
    <property type="entry name" value="TADA2A-like_3rd"/>
    <property type="match status" value="1"/>
</dbReference>
<dbReference type="GO" id="GO:0005634">
    <property type="term" value="C:nucleus"/>
    <property type="evidence" value="ECO:0007669"/>
    <property type="project" value="UniProtKB-SubCell"/>
</dbReference>
<dbReference type="PROSITE" id="PS51294">
    <property type="entry name" value="HTH_MYB"/>
    <property type="match status" value="1"/>
</dbReference>
<dbReference type="Gene3D" id="1.10.10.60">
    <property type="entry name" value="Homeodomain-like"/>
    <property type="match status" value="1"/>
</dbReference>
<dbReference type="PROSITE" id="PS50934">
    <property type="entry name" value="SWIRM"/>
    <property type="match status" value="1"/>
</dbReference>
<dbReference type="FunFam" id="3.30.60.90:FF:000008">
    <property type="entry name" value="Transcriptional adapter 2"/>
    <property type="match status" value="1"/>
</dbReference>
<dbReference type="Pfam" id="PF00249">
    <property type="entry name" value="Myb_DNA-binding"/>
    <property type="match status" value="1"/>
</dbReference>
<dbReference type="InterPro" id="IPR017884">
    <property type="entry name" value="SANT_dom"/>
</dbReference>
<evidence type="ECO:0000313" key="15">
    <source>
        <dbReference type="EMBL" id="KYQ89707.1"/>
    </source>
</evidence>
<feature type="compositionally biased region" description="Acidic residues" evidence="9">
    <location>
        <begin position="51"/>
        <end position="75"/>
    </location>
</feature>
<dbReference type="InterPro" id="IPR017930">
    <property type="entry name" value="Myb_dom"/>
</dbReference>
<keyword evidence="5" id="KW-0805">Transcription regulation</keyword>
<evidence type="ECO:0000256" key="9">
    <source>
        <dbReference type="SAM" id="MobiDB-lite"/>
    </source>
</evidence>
<dbReference type="SUPFAM" id="SSF57850">
    <property type="entry name" value="RING/U-box"/>
    <property type="match status" value="1"/>
</dbReference>
<evidence type="ECO:0000256" key="5">
    <source>
        <dbReference type="ARBA" id="ARBA00023015"/>
    </source>
</evidence>
<dbReference type="CDD" id="cd00167">
    <property type="entry name" value="SANT"/>
    <property type="match status" value="1"/>
</dbReference>
<feature type="region of interest" description="Disordered" evidence="9">
    <location>
        <begin position="350"/>
        <end position="394"/>
    </location>
</feature>
<dbReference type="InterPro" id="IPR041983">
    <property type="entry name" value="ADA2-like_ZZ"/>
</dbReference>
<dbReference type="GO" id="GO:0006338">
    <property type="term" value="P:chromatin remodeling"/>
    <property type="evidence" value="ECO:0007669"/>
    <property type="project" value="TreeGrafter"/>
</dbReference>
<dbReference type="Pfam" id="PF25299">
    <property type="entry name" value="ZZ_ADA2"/>
    <property type="match status" value="1"/>
</dbReference>
<evidence type="ECO:0000259" key="13">
    <source>
        <dbReference type="PROSITE" id="PS51293"/>
    </source>
</evidence>
<accession>A0A151Z701</accession>
<feature type="compositionally biased region" description="Polar residues" evidence="9">
    <location>
        <begin position="546"/>
        <end position="559"/>
    </location>
</feature>
<evidence type="ECO:0000313" key="16">
    <source>
        <dbReference type="Proteomes" id="UP000076078"/>
    </source>
</evidence>
<evidence type="ECO:0000256" key="6">
    <source>
        <dbReference type="ARBA" id="ARBA00023163"/>
    </source>
</evidence>
<feature type="compositionally biased region" description="Polar residues" evidence="9">
    <location>
        <begin position="370"/>
        <end position="379"/>
    </location>
</feature>
<dbReference type="InterPro" id="IPR000433">
    <property type="entry name" value="Znf_ZZ"/>
</dbReference>
<reference evidence="15 16" key="1">
    <citation type="submission" date="2015-12" db="EMBL/GenBank/DDBJ databases">
        <title>Dictyostelia acquired genes for synthesis and detection of signals that induce cell-type specialization by lateral gene transfer from prokaryotes.</title>
        <authorList>
            <person name="Gloeckner G."/>
            <person name="Schaap P."/>
        </authorList>
    </citation>
    <scope>NUCLEOTIDE SEQUENCE [LARGE SCALE GENOMIC DNA]</scope>
    <source>
        <strain evidence="15 16">TK</strain>
    </source>
</reference>
<dbReference type="GO" id="GO:0003713">
    <property type="term" value="F:transcription coactivator activity"/>
    <property type="evidence" value="ECO:0007669"/>
    <property type="project" value="TreeGrafter"/>
</dbReference>
<evidence type="ECO:0000259" key="14">
    <source>
        <dbReference type="PROSITE" id="PS51294"/>
    </source>
</evidence>
<evidence type="ECO:0000256" key="4">
    <source>
        <dbReference type="ARBA" id="ARBA00022833"/>
    </source>
</evidence>
<comment type="caution">
    <text evidence="15">The sequence shown here is derived from an EMBL/GenBank/DDBJ whole genome shotgun (WGS) entry which is preliminary data.</text>
</comment>